<evidence type="ECO:0000259" key="7">
    <source>
        <dbReference type="PROSITE" id="PS50850"/>
    </source>
</evidence>
<dbReference type="Proteomes" id="UP000585665">
    <property type="component" value="Unassembled WGS sequence"/>
</dbReference>
<gene>
    <name evidence="8" type="ORF">HUK82_04460</name>
</gene>
<keyword evidence="9" id="KW-1185">Reference proteome</keyword>
<comment type="subcellular location">
    <subcellularLocation>
        <location evidence="1">Membrane</location>
        <topology evidence="1">Multi-pass membrane protein</topology>
    </subcellularLocation>
</comment>
<evidence type="ECO:0000256" key="2">
    <source>
        <dbReference type="ARBA" id="ARBA00022448"/>
    </source>
</evidence>
<evidence type="ECO:0000313" key="8">
    <source>
        <dbReference type="EMBL" id="NVN39819.1"/>
    </source>
</evidence>
<evidence type="ECO:0000256" key="5">
    <source>
        <dbReference type="ARBA" id="ARBA00023136"/>
    </source>
</evidence>
<dbReference type="CDD" id="cd17319">
    <property type="entry name" value="MFS_ExuT_GudP_like"/>
    <property type="match status" value="1"/>
</dbReference>
<dbReference type="AlphaFoldDB" id="A0A850PAV4"/>
<feature type="transmembrane region" description="Helical" evidence="6">
    <location>
        <begin position="348"/>
        <end position="369"/>
    </location>
</feature>
<evidence type="ECO:0000256" key="1">
    <source>
        <dbReference type="ARBA" id="ARBA00004141"/>
    </source>
</evidence>
<evidence type="ECO:0000313" key="9">
    <source>
        <dbReference type="Proteomes" id="UP000585665"/>
    </source>
</evidence>
<feature type="domain" description="Major facilitator superfamily (MFS) profile" evidence="7">
    <location>
        <begin position="23"/>
        <end position="439"/>
    </location>
</feature>
<dbReference type="PROSITE" id="PS50850">
    <property type="entry name" value="MFS"/>
    <property type="match status" value="1"/>
</dbReference>
<dbReference type="Gene3D" id="1.20.1250.20">
    <property type="entry name" value="MFS general substrate transporter like domains"/>
    <property type="match status" value="2"/>
</dbReference>
<dbReference type="InterPro" id="IPR020846">
    <property type="entry name" value="MFS_dom"/>
</dbReference>
<dbReference type="PANTHER" id="PTHR43791:SF36">
    <property type="entry name" value="TRANSPORTER, PUTATIVE (AFU_ORTHOLOGUE AFUA_6G08340)-RELATED"/>
    <property type="match status" value="1"/>
</dbReference>
<comment type="caution">
    <text evidence="8">The sequence shown here is derived from an EMBL/GenBank/DDBJ whole genome shotgun (WGS) entry which is preliminary data.</text>
</comment>
<reference evidence="8 9" key="1">
    <citation type="submission" date="2020-06" db="EMBL/GenBank/DDBJ databases">
        <title>Description of novel acetic acid bacteria.</title>
        <authorList>
            <person name="Sombolestani A."/>
        </authorList>
    </citation>
    <scope>NUCLEOTIDE SEQUENCE [LARGE SCALE GENOMIC DNA]</scope>
    <source>
        <strain evidence="8 9">LMG 27010</strain>
    </source>
</reference>
<feature type="transmembrane region" description="Helical" evidence="6">
    <location>
        <begin position="19"/>
        <end position="36"/>
    </location>
</feature>
<feature type="transmembrane region" description="Helical" evidence="6">
    <location>
        <begin position="192"/>
        <end position="214"/>
    </location>
</feature>
<feature type="transmembrane region" description="Helical" evidence="6">
    <location>
        <begin position="94"/>
        <end position="117"/>
    </location>
</feature>
<dbReference type="Pfam" id="PF07690">
    <property type="entry name" value="MFS_1"/>
    <property type="match status" value="1"/>
</dbReference>
<dbReference type="RefSeq" id="WP_176612801.1">
    <property type="nucleotide sequence ID" value="NZ_JABXXR010000018.1"/>
</dbReference>
<feature type="transmembrane region" description="Helical" evidence="6">
    <location>
        <begin position="381"/>
        <end position="403"/>
    </location>
</feature>
<dbReference type="SUPFAM" id="SSF103473">
    <property type="entry name" value="MFS general substrate transporter"/>
    <property type="match status" value="1"/>
</dbReference>
<dbReference type="PANTHER" id="PTHR43791">
    <property type="entry name" value="PERMEASE-RELATED"/>
    <property type="match status" value="1"/>
</dbReference>
<keyword evidence="2" id="KW-0813">Transport</keyword>
<proteinExistence type="predicted"/>
<feature type="transmembrane region" description="Helical" evidence="6">
    <location>
        <begin position="415"/>
        <end position="435"/>
    </location>
</feature>
<dbReference type="InterPro" id="IPR011701">
    <property type="entry name" value="MFS"/>
</dbReference>
<dbReference type="GO" id="GO:0022857">
    <property type="term" value="F:transmembrane transporter activity"/>
    <property type="evidence" value="ECO:0007669"/>
    <property type="project" value="InterPro"/>
</dbReference>
<evidence type="ECO:0000256" key="4">
    <source>
        <dbReference type="ARBA" id="ARBA00022989"/>
    </source>
</evidence>
<protein>
    <submittedName>
        <fullName evidence="8">MFS transporter</fullName>
    </submittedName>
</protein>
<sequence>MESGIATQHETEDRIFRRVALRILPFLIVCYVVAYMDRVNVSLAKLQMLGDLKMSDTAFGLGAGIFFVGYFLCEVPSNLAMHKVGARFWIARIMVTWGVIAAGVAFIGQIAAAFHLINATVPFLTIRFLLGAAEAGFFPGLVLYLNYWFPTNRQGRVFSILMAAQPLSFVIGLPIAGWLMEHLGGVWGVAGWRWMIAAEALPAIILGGIVLLVLDDRPREAAWLSSEDCAVVEGALAAERDTKADVPVLKILSIPTIWVLTVCWFLIVVGVYGINFWLPTLIHNTGIQSNQSVGLLSAVPYIGCAIGMVCFCSMAEKLGLKTLFIAGFAVLSGVSLIASAYWGMLSIYVTLICMTAAMIGSMTSSALFWSLPGEKLTGRAAAAGIAAINSIGNLGGFCGPTILGILRDHFGSDQAGLVVLGCCLILSGVIALLFFGHGKQSGTAACRRSSHASTCPPTSPA</sequence>
<name>A0A850PAV4_9PROT</name>
<feature type="transmembrane region" description="Helical" evidence="6">
    <location>
        <begin position="56"/>
        <end position="73"/>
    </location>
</feature>
<organism evidence="8 9">
    <name type="scientific">Ameyamaea chiangmaiensis</name>
    <dbReference type="NCBI Taxonomy" id="442969"/>
    <lineage>
        <taxon>Bacteria</taxon>
        <taxon>Pseudomonadati</taxon>
        <taxon>Pseudomonadota</taxon>
        <taxon>Alphaproteobacteria</taxon>
        <taxon>Acetobacterales</taxon>
        <taxon>Acetobacteraceae</taxon>
        <taxon>Ameyamaea</taxon>
    </lineage>
</organism>
<dbReference type="InterPro" id="IPR036259">
    <property type="entry name" value="MFS_trans_sf"/>
</dbReference>
<dbReference type="GO" id="GO:0016020">
    <property type="term" value="C:membrane"/>
    <property type="evidence" value="ECO:0007669"/>
    <property type="project" value="UniProtKB-SubCell"/>
</dbReference>
<accession>A0A850PAV4</accession>
<feature type="transmembrane region" description="Helical" evidence="6">
    <location>
        <begin position="257"/>
        <end position="278"/>
    </location>
</feature>
<feature type="transmembrane region" description="Helical" evidence="6">
    <location>
        <begin position="298"/>
        <end position="315"/>
    </location>
</feature>
<feature type="transmembrane region" description="Helical" evidence="6">
    <location>
        <begin position="322"/>
        <end position="342"/>
    </location>
</feature>
<keyword evidence="5 6" id="KW-0472">Membrane</keyword>
<feature type="transmembrane region" description="Helical" evidence="6">
    <location>
        <begin position="157"/>
        <end position="180"/>
    </location>
</feature>
<dbReference type="FunFam" id="1.20.1250.20:FF:000018">
    <property type="entry name" value="MFS transporter permease"/>
    <property type="match status" value="1"/>
</dbReference>
<keyword evidence="3 6" id="KW-0812">Transmembrane</keyword>
<feature type="transmembrane region" description="Helical" evidence="6">
    <location>
        <begin position="123"/>
        <end position="145"/>
    </location>
</feature>
<dbReference type="EMBL" id="JABXXR010000018">
    <property type="protein sequence ID" value="NVN39819.1"/>
    <property type="molecule type" value="Genomic_DNA"/>
</dbReference>
<evidence type="ECO:0000256" key="6">
    <source>
        <dbReference type="SAM" id="Phobius"/>
    </source>
</evidence>
<keyword evidence="4 6" id="KW-1133">Transmembrane helix</keyword>
<evidence type="ECO:0000256" key="3">
    <source>
        <dbReference type="ARBA" id="ARBA00022692"/>
    </source>
</evidence>